<sequence>MHWVFDILGATDSCQYGFGVEPITSKPGYREDCTFHETPIRFHNYINGEDILRLRKDAAFKGGLRGVMIIRDPFEMVASAYCYHHRGAELGTGLAPANITEIGPEEGVPIMAGTMLQVVRRMTSAYAVAKPEVLAVRFEKLTKSSQDFDNTVREILTFLFRNEITEKQTLQILNATAVEGVNRGLQGFSELPGANQGYNHTNDEEDMAVARKALHLIPDNILAEYQQHRKFLGYGS</sequence>
<evidence type="ECO:0000313" key="2">
    <source>
        <dbReference type="Proteomes" id="UP001642464"/>
    </source>
</evidence>
<dbReference type="InterPro" id="IPR027417">
    <property type="entry name" value="P-loop_NTPase"/>
</dbReference>
<dbReference type="SUPFAM" id="SSF52540">
    <property type="entry name" value="P-loop containing nucleoside triphosphate hydrolases"/>
    <property type="match status" value="1"/>
</dbReference>
<accession>A0ABP0QCF5</accession>
<protein>
    <submittedName>
        <fullName evidence="1">tRNA (Cytosine(34)-C(5))-methyltransferase</fullName>
    </submittedName>
</protein>
<gene>
    <name evidence="1" type="ORF">SCF082_LOCUS40416</name>
</gene>
<evidence type="ECO:0000313" key="1">
    <source>
        <dbReference type="EMBL" id="CAK9085313.1"/>
    </source>
</evidence>
<reference evidence="1 2" key="1">
    <citation type="submission" date="2024-02" db="EMBL/GenBank/DDBJ databases">
        <authorList>
            <person name="Chen Y."/>
            <person name="Shah S."/>
            <person name="Dougan E. K."/>
            <person name="Thang M."/>
            <person name="Chan C."/>
        </authorList>
    </citation>
    <scope>NUCLEOTIDE SEQUENCE [LARGE SCALE GENOMIC DNA]</scope>
</reference>
<keyword evidence="2" id="KW-1185">Reference proteome</keyword>
<name>A0ABP0QCF5_9DINO</name>
<dbReference type="Proteomes" id="UP001642464">
    <property type="component" value="Unassembled WGS sequence"/>
</dbReference>
<proteinExistence type="predicted"/>
<dbReference type="Gene3D" id="3.40.50.300">
    <property type="entry name" value="P-loop containing nucleotide triphosphate hydrolases"/>
    <property type="match status" value="1"/>
</dbReference>
<comment type="caution">
    <text evidence="1">The sequence shown here is derived from an EMBL/GenBank/DDBJ whole genome shotgun (WGS) entry which is preliminary data.</text>
</comment>
<organism evidence="1 2">
    <name type="scientific">Durusdinium trenchii</name>
    <dbReference type="NCBI Taxonomy" id="1381693"/>
    <lineage>
        <taxon>Eukaryota</taxon>
        <taxon>Sar</taxon>
        <taxon>Alveolata</taxon>
        <taxon>Dinophyceae</taxon>
        <taxon>Suessiales</taxon>
        <taxon>Symbiodiniaceae</taxon>
        <taxon>Durusdinium</taxon>
    </lineage>
</organism>
<dbReference type="EMBL" id="CAXAMM010039274">
    <property type="protein sequence ID" value="CAK9085313.1"/>
    <property type="molecule type" value="Genomic_DNA"/>
</dbReference>